<dbReference type="GO" id="GO:0003682">
    <property type="term" value="F:chromatin binding"/>
    <property type="evidence" value="ECO:0007669"/>
    <property type="project" value="InterPro"/>
</dbReference>
<organism evidence="3">
    <name type="scientific">Oppiella nova</name>
    <dbReference type="NCBI Taxonomy" id="334625"/>
    <lineage>
        <taxon>Eukaryota</taxon>
        <taxon>Metazoa</taxon>
        <taxon>Ecdysozoa</taxon>
        <taxon>Arthropoda</taxon>
        <taxon>Chelicerata</taxon>
        <taxon>Arachnida</taxon>
        <taxon>Acari</taxon>
        <taxon>Acariformes</taxon>
        <taxon>Sarcoptiformes</taxon>
        <taxon>Oribatida</taxon>
        <taxon>Brachypylina</taxon>
        <taxon>Oppioidea</taxon>
        <taxon>Oppiidae</taxon>
        <taxon>Oppiella</taxon>
    </lineage>
</organism>
<gene>
    <name evidence="3" type="ORF">ONB1V03_LOCUS4746</name>
</gene>
<evidence type="ECO:0000259" key="2">
    <source>
        <dbReference type="PROSITE" id="PS51038"/>
    </source>
</evidence>
<keyword evidence="4" id="KW-1185">Reference proteome</keyword>
<proteinExistence type="predicted"/>
<evidence type="ECO:0000313" key="4">
    <source>
        <dbReference type="Proteomes" id="UP000728032"/>
    </source>
</evidence>
<dbReference type="Pfam" id="PF01426">
    <property type="entry name" value="BAH"/>
    <property type="match status" value="1"/>
</dbReference>
<dbReference type="GO" id="GO:0031507">
    <property type="term" value="P:heterochromatin formation"/>
    <property type="evidence" value="ECO:0007669"/>
    <property type="project" value="TreeGrafter"/>
</dbReference>
<dbReference type="Proteomes" id="UP000728032">
    <property type="component" value="Unassembled WGS sequence"/>
</dbReference>
<dbReference type="OrthoDB" id="1922186at2759"/>
<dbReference type="InterPro" id="IPR043151">
    <property type="entry name" value="BAH_sf"/>
</dbReference>
<dbReference type="InterPro" id="IPR053032">
    <property type="entry name" value="BAH_domain-containing"/>
</dbReference>
<dbReference type="PANTHER" id="PTHR46576">
    <property type="entry name" value="BROMO ADJACENT HOMOLOGY DOMAIN-CONTAINING 1 PROTEIN"/>
    <property type="match status" value="1"/>
</dbReference>
<dbReference type="GO" id="GO:0005677">
    <property type="term" value="C:chromatin silencing complex"/>
    <property type="evidence" value="ECO:0007669"/>
    <property type="project" value="TreeGrafter"/>
</dbReference>
<dbReference type="EMBL" id="CAJPVJ010001724">
    <property type="protein sequence ID" value="CAG2165201.1"/>
    <property type="molecule type" value="Genomic_DNA"/>
</dbReference>
<feature type="region of interest" description="Disordered" evidence="1">
    <location>
        <begin position="311"/>
        <end position="331"/>
    </location>
</feature>
<dbReference type="AlphaFoldDB" id="A0A7R9QGD7"/>
<dbReference type="GO" id="GO:0045892">
    <property type="term" value="P:negative regulation of DNA-templated transcription"/>
    <property type="evidence" value="ECO:0007669"/>
    <property type="project" value="TreeGrafter"/>
</dbReference>
<feature type="domain" description="BAH" evidence="2">
    <location>
        <begin position="422"/>
        <end position="574"/>
    </location>
</feature>
<evidence type="ECO:0000313" key="3">
    <source>
        <dbReference type="EMBL" id="CAD7644568.1"/>
    </source>
</evidence>
<name>A0A7R9QGD7_9ACAR</name>
<protein>
    <recommendedName>
        <fullName evidence="2">BAH domain-containing protein</fullName>
    </recommendedName>
</protein>
<feature type="region of interest" description="Disordered" evidence="1">
    <location>
        <begin position="352"/>
        <end position="381"/>
    </location>
</feature>
<feature type="compositionally biased region" description="Low complexity" evidence="1">
    <location>
        <begin position="352"/>
        <end position="377"/>
    </location>
</feature>
<evidence type="ECO:0000256" key="1">
    <source>
        <dbReference type="SAM" id="MobiDB-lite"/>
    </source>
</evidence>
<reference evidence="3" key="1">
    <citation type="submission" date="2020-11" db="EMBL/GenBank/DDBJ databases">
        <authorList>
            <person name="Tran Van P."/>
        </authorList>
    </citation>
    <scope>NUCLEOTIDE SEQUENCE</scope>
</reference>
<dbReference type="PROSITE" id="PS51038">
    <property type="entry name" value="BAH"/>
    <property type="match status" value="1"/>
</dbReference>
<dbReference type="Gene3D" id="2.30.30.490">
    <property type="match status" value="1"/>
</dbReference>
<dbReference type="PANTHER" id="PTHR46576:SF1">
    <property type="entry name" value="BROMO ADJACENT HOMOLOGY DOMAIN-CONTAINING 1 PROTEIN"/>
    <property type="match status" value="1"/>
</dbReference>
<dbReference type="GO" id="GO:0000976">
    <property type="term" value="F:transcription cis-regulatory region binding"/>
    <property type="evidence" value="ECO:0007669"/>
    <property type="project" value="TreeGrafter"/>
</dbReference>
<dbReference type="SMART" id="SM00439">
    <property type="entry name" value="BAH"/>
    <property type="match status" value="1"/>
</dbReference>
<sequence>MPIINLSEPYPTHYSSAFTVPHFATHTHPAAPTPFNYFHAGIYQPAGPLLQPFQDPCLIHKPIPFHPPNSQINHIHSSPQFSNPNLGTQNTQTFPSELTQAFHPNGQYFHQLATPLRPPQTLFFQAMPHNSASMAPNATTFTLFNPGVHYTHPTFVSSEHLTTNETPTHIVTNDMNYLNRNSHPIVNTNTTNSSVEQISNDNTSRQQISKSIQCSPQSRDSFQTLPENPFCDSTDSLVRMSHMVDKASVTAPHEPQNSCNKRTNKSDHRSEKRKKSLLLKHTSNRDNDEVIVRDNNTQTLTTECEPLVEQSSSAKSVKSITPSNQNKLNSINKVNSQPKTMKAVCVQSNTSLPSASMPSVPSMPSTPSPLNRLLPLKRPNRKRNSHGWSWEGKAVDKYVYLNNEEQSYLRKCFPAIRHNEGDVIRVRDCVLLRSGPRKTDLPFVAKIAALWETPEGEMMMSLLWYYRPEHTDLEYYSNQMLTEIFASKHRDVNSVACIDDKCYVLTYNEFCRYKRLKLLKQSALSTCLTSNTVPPLDESYPRMDRMPPTRVFPELVFCCRKVYDYRQKRILKNPI</sequence>
<dbReference type="EMBL" id="OC916549">
    <property type="protein sequence ID" value="CAD7644568.1"/>
    <property type="molecule type" value="Genomic_DNA"/>
</dbReference>
<dbReference type="InterPro" id="IPR001025">
    <property type="entry name" value="BAH_dom"/>
</dbReference>
<accession>A0A7R9QGD7</accession>
<feature type="region of interest" description="Disordered" evidence="1">
    <location>
        <begin position="248"/>
        <end position="286"/>
    </location>
</feature>